<dbReference type="PANTHER" id="PTHR30329">
    <property type="entry name" value="STATOR ELEMENT OF FLAGELLAR MOTOR COMPLEX"/>
    <property type="match status" value="1"/>
</dbReference>
<dbReference type="RefSeq" id="WP_100163321.1">
    <property type="nucleotide sequence ID" value="NZ_PGTB01000068.1"/>
</dbReference>
<dbReference type="InterPro" id="IPR050330">
    <property type="entry name" value="Bact_OuterMem_StrucFunc"/>
</dbReference>
<name>A0A2M8IZ83_9RHOB</name>
<dbReference type="InterPro" id="IPR006664">
    <property type="entry name" value="OMP_bac"/>
</dbReference>
<keyword evidence="3" id="KW-0998">Cell outer membrane</keyword>
<evidence type="ECO:0000313" key="7">
    <source>
        <dbReference type="Proteomes" id="UP000231553"/>
    </source>
</evidence>
<reference evidence="6 7" key="1">
    <citation type="journal article" date="2018" name="Int. J. Syst. Evol. Microbiol.">
        <title>Pseudooceanicola lipolyticus sp. nov., a marine alphaproteobacterium, reclassification of Oceanicola flagellatus as Pseudooceanicola flagellatus comb. nov. and emended description of the genus Pseudooceanicola.</title>
        <authorList>
            <person name="Huang M.-M."/>
            <person name="Guo L.-L."/>
            <person name="Wu Y.-H."/>
            <person name="Lai Q.-L."/>
            <person name="Shao Z.-Z."/>
            <person name="Wang C.-S."/>
            <person name="Wu M."/>
            <person name="Xu X.-W."/>
        </authorList>
    </citation>
    <scope>NUCLEOTIDE SEQUENCE [LARGE SCALE GENOMIC DNA]</scope>
    <source>
        <strain evidence="6 7">157</strain>
    </source>
</reference>
<dbReference type="InterPro" id="IPR036737">
    <property type="entry name" value="OmpA-like_sf"/>
</dbReference>
<proteinExistence type="predicted"/>
<evidence type="ECO:0000256" key="4">
    <source>
        <dbReference type="PROSITE-ProRule" id="PRU00473"/>
    </source>
</evidence>
<dbReference type="SUPFAM" id="SSF103088">
    <property type="entry name" value="OmpA-like"/>
    <property type="match status" value="1"/>
</dbReference>
<dbReference type="Gene3D" id="3.30.1330.60">
    <property type="entry name" value="OmpA-like domain"/>
    <property type="match status" value="1"/>
</dbReference>
<dbReference type="PROSITE" id="PS51123">
    <property type="entry name" value="OMPA_2"/>
    <property type="match status" value="1"/>
</dbReference>
<protein>
    <submittedName>
        <fullName evidence="6">Cell envelope biogenesis protein OmpA</fullName>
    </submittedName>
</protein>
<dbReference type="EMBL" id="PGTB01000068">
    <property type="protein sequence ID" value="PJE35856.1"/>
    <property type="molecule type" value="Genomic_DNA"/>
</dbReference>
<dbReference type="OrthoDB" id="9792021at2"/>
<comment type="caution">
    <text evidence="6">The sequence shown here is derived from an EMBL/GenBank/DDBJ whole genome shotgun (WGS) entry which is preliminary data.</text>
</comment>
<keyword evidence="7" id="KW-1185">Reference proteome</keyword>
<dbReference type="GO" id="GO:0009279">
    <property type="term" value="C:cell outer membrane"/>
    <property type="evidence" value="ECO:0007669"/>
    <property type="project" value="UniProtKB-SubCell"/>
</dbReference>
<dbReference type="Proteomes" id="UP000231553">
    <property type="component" value="Unassembled WGS sequence"/>
</dbReference>
<dbReference type="InterPro" id="IPR006665">
    <property type="entry name" value="OmpA-like"/>
</dbReference>
<gene>
    <name evidence="6" type="ORF">CVM52_15125</name>
</gene>
<keyword evidence="2 4" id="KW-0472">Membrane</keyword>
<dbReference type="Pfam" id="PF00691">
    <property type="entry name" value="OmpA"/>
    <property type="match status" value="1"/>
</dbReference>
<organism evidence="6 7">
    <name type="scientific">Pseudooceanicola lipolyticus</name>
    <dbReference type="NCBI Taxonomy" id="2029104"/>
    <lineage>
        <taxon>Bacteria</taxon>
        <taxon>Pseudomonadati</taxon>
        <taxon>Pseudomonadota</taxon>
        <taxon>Alphaproteobacteria</taxon>
        <taxon>Rhodobacterales</taxon>
        <taxon>Paracoccaceae</taxon>
        <taxon>Pseudooceanicola</taxon>
    </lineage>
</organism>
<dbReference type="AlphaFoldDB" id="A0A2M8IZ83"/>
<evidence type="ECO:0000256" key="2">
    <source>
        <dbReference type="ARBA" id="ARBA00023136"/>
    </source>
</evidence>
<evidence type="ECO:0000313" key="6">
    <source>
        <dbReference type="EMBL" id="PJE35856.1"/>
    </source>
</evidence>
<evidence type="ECO:0000256" key="3">
    <source>
        <dbReference type="ARBA" id="ARBA00023237"/>
    </source>
</evidence>
<evidence type="ECO:0000256" key="1">
    <source>
        <dbReference type="ARBA" id="ARBA00004442"/>
    </source>
</evidence>
<comment type="subcellular location">
    <subcellularLocation>
        <location evidence="1">Cell outer membrane</location>
    </subcellularLocation>
</comment>
<feature type="non-terminal residue" evidence="6">
    <location>
        <position position="1"/>
    </location>
</feature>
<evidence type="ECO:0000259" key="5">
    <source>
        <dbReference type="PROSITE" id="PS51123"/>
    </source>
</evidence>
<feature type="domain" description="OmpA-like" evidence="5">
    <location>
        <begin position="142"/>
        <end position="260"/>
    </location>
</feature>
<sequence>GALPVRQVEGRVLRQSWRLAAQGQTTLQILAPLRDQLERAGFTIVLDCKDSECGGFDFRFATEVVPAPDMYVDIRDYRFVSATGPAGAAVSLLVSGDRNASYVQVIYVTPVKAPAAAPSPEPEAPAPAAGDAAEAGGLAATLTAQGHVVLPDLSFASGADALDPGSYASLNALAAYLVAHPEIVIALVGHTDSIGDLAQNIALSKRRAESVRARLVEAYGIDPARVQAEGMGYLAPIASNLSPAGREANRRVEAILLSGS</sequence>
<dbReference type="CDD" id="cd07185">
    <property type="entry name" value="OmpA_C-like"/>
    <property type="match status" value="1"/>
</dbReference>
<dbReference type="PANTHER" id="PTHR30329:SF21">
    <property type="entry name" value="LIPOPROTEIN YIAD-RELATED"/>
    <property type="match status" value="1"/>
</dbReference>
<accession>A0A2M8IZ83</accession>
<dbReference type="PRINTS" id="PR01021">
    <property type="entry name" value="OMPADOMAIN"/>
</dbReference>